<dbReference type="AlphaFoldDB" id="X0SXA9"/>
<comment type="caution">
    <text evidence="1">The sequence shown here is derived from an EMBL/GenBank/DDBJ whole genome shotgun (WGS) entry which is preliminary data.</text>
</comment>
<protein>
    <submittedName>
        <fullName evidence="1">Uncharacterized protein</fullName>
    </submittedName>
</protein>
<dbReference type="EMBL" id="BARS01003240">
    <property type="protein sequence ID" value="GAF79776.1"/>
    <property type="molecule type" value="Genomic_DNA"/>
</dbReference>
<organism evidence="1">
    <name type="scientific">marine sediment metagenome</name>
    <dbReference type="NCBI Taxonomy" id="412755"/>
    <lineage>
        <taxon>unclassified sequences</taxon>
        <taxon>metagenomes</taxon>
        <taxon>ecological metagenomes</taxon>
    </lineage>
</organism>
<proteinExistence type="predicted"/>
<name>X0SXA9_9ZZZZ</name>
<accession>X0SXA9</accession>
<gene>
    <name evidence="1" type="ORF">S01H1_06257</name>
</gene>
<reference evidence="1" key="1">
    <citation type="journal article" date="2014" name="Front. Microbiol.">
        <title>High frequency of phylogenetically diverse reductive dehalogenase-homologous genes in deep subseafloor sedimentary metagenomes.</title>
        <authorList>
            <person name="Kawai M."/>
            <person name="Futagami T."/>
            <person name="Toyoda A."/>
            <person name="Takaki Y."/>
            <person name="Nishi S."/>
            <person name="Hori S."/>
            <person name="Arai W."/>
            <person name="Tsubouchi T."/>
            <person name="Morono Y."/>
            <person name="Uchiyama I."/>
            <person name="Ito T."/>
            <person name="Fujiyama A."/>
            <person name="Inagaki F."/>
            <person name="Takami H."/>
        </authorList>
    </citation>
    <scope>NUCLEOTIDE SEQUENCE</scope>
    <source>
        <strain evidence="1">Expedition CK06-06</strain>
    </source>
</reference>
<sequence>MPLDFYNPPLKIFSSSSSSKGVEIGGAKSIISIDSNHNFYNEGNIYTEMSWAAFYEEVGLEETIDTFTTTEFDSIREDPVALVDTIVKIIYQIINNQKIFYGIADFEVNAFQGNAIHGLKLDYDIINKLLEAHKRTREKDLFPKIISDNQNVIKIQIEFQGTKKKNVHIQGSKLEDLINKLRLAKGFAVGIVCTSRNAANMYIMSDNIVFSKDEIAEMYIDTDNIKVIEYGIKKKLLFPISWFRIDIGIRSLETLELWDQIKEDPELNKALGHYERYINALVYKKFKSQAESQKIGRDSEEDWMNMTPKERKKALRDMEKAIDFLNKEYKE</sequence>
<evidence type="ECO:0000313" key="1">
    <source>
        <dbReference type="EMBL" id="GAF79776.1"/>
    </source>
</evidence>